<dbReference type="SUPFAM" id="SSF53067">
    <property type="entry name" value="Actin-like ATPase domain"/>
    <property type="match status" value="1"/>
</dbReference>
<accession>A0A4R5D4B1</accession>
<dbReference type="PANTHER" id="PTHR18964">
    <property type="entry name" value="ROK (REPRESSOR, ORF, KINASE) FAMILY"/>
    <property type="match status" value="1"/>
</dbReference>
<dbReference type="RefSeq" id="WP_131897250.1">
    <property type="nucleotide sequence ID" value="NZ_SMKZ01000027.1"/>
</dbReference>
<dbReference type="Proteomes" id="UP000294739">
    <property type="component" value="Unassembled WGS sequence"/>
</dbReference>
<comment type="caution">
    <text evidence="2">The sequence shown here is derived from an EMBL/GenBank/DDBJ whole genome shotgun (WGS) entry which is preliminary data.</text>
</comment>
<dbReference type="Gene3D" id="3.30.420.40">
    <property type="match status" value="2"/>
</dbReference>
<sequence length="407" mass="42177">MTATAPRPGPRVVALGPRPETGLLSTTAVGSTNRARVLQALADHGPLSRADLARHSGVTRASIGGVAAGLLTEGVLHELESGTGGSRRIGKPSRPLWFADRGPLGAVVLQPGVVEVGVVASDGRVSVRESVALPPVRSAAELDAAAVDAVRTVLGPTRQPLIAVGLALPGFFGPDGEILVSTTIDTLPGSRLPALLAAATGTTVVLEDDARALALGQRWFGQARGVRDFAALQIGAGIGAGIMLDGRLLRGPLVASEVGHMTVDHDGELCRCGQRGCWETLASSRWLHRRSEQAGLPEPETMTPRRLTELADTGDPAAAEVLDDYAGHVALGIVNLFHVLSIPLFILHGPIVEAGPRFLDRLREHVAARTMSALNALPTITMDENATRSGVLGAAAAAITHQLGVSL</sequence>
<gene>
    <name evidence="2" type="ORF">E1269_18640</name>
</gene>
<proteinExistence type="inferred from homology"/>
<dbReference type="OrthoDB" id="3189808at2"/>
<name>A0A4R5D4B1_9ACTN</name>
<dbReference type="AlphaFoldDB" id="A0A4R5D4B1"/>
<dbReference type="PANTHER" id="PTHR18964:SF169">
    <property type="entry name" value="N-ACETYLMANNOSAMINE KINASE"/>
    <property type="match status" value="1"/>
</dbReference>
<keyword evidence="3" id="KW-1185">Reference proteome</keyword>
<dbReference type="InterPro" id="IPR036388">
    <property type="entry name" value="WH-like_DNA-bd_sf"/>
</dbReference>
<dbReference type="SUPFAM" id="SSF46785">
    <property type="entry name" value="Winged helix' DNA-binding domain"/>
    <property type="match status" value="1"/>
</dbReference>
<dbReference type="Gene3D" id="1.10.10.10">
    <property type="entry name" value="Winged helix-like DNA-binding domain superfamily/Winged helix DNA-binding domain"/>
    <property type="match status" value="1"/>
</dbReference>
<dbReference type="InterPro" id="IPR043129">
    <property type="entry name" value="ATPase_NBD"/>
</dbReference>
<protein>
    <submittedName>
        <fullName evidence="2">ROK family transcriptional regulator</fullName>
    </submittedName>
</protein>
<dbReference type="Pfam" id="PF00480">
    <property type="entry name" value="ROK"/>
    <property type="match status" value="1"/>
</dbReference>
<evidence type="ECO:0000256" key="1">
    <source>
        <dbReference type="ARBA" id="ARBA00006479"/>
    </source>
</evidence>
<dbReference type="InterPro" id="IPR036390">
    <property type="entry name" value="WH_DNA-bd_sf"/>
</dbReference>
<organism evidence="2 3">
    <name type="scientific">Jiangella asiatica</name>
    <dbReference type="NCBI Taxonomy" id="2530372"/>
    <lineage>
        <taxon>Bacteria</taxon>
        <taxon>Bacillati</taxon>
        <taxon>Actinomycetota</taxon>
        <taxon>Actinomycetes</taxon>
        <taxon>Jiangellales</taxon>
        <taxon>Jiangellaceae</taxon>
        <taxon>Jiangella</taxon>
    </lineage>
</organism>
<evidence type="ECO:0000313" key="3">
    <source>
        <dbReference type="Proteomes" id="UP000294739"/>
    </source>
</evidence>
<dbReference type="EMBL" id="SMKZ01000027">
    <property type="protein sequence ID" value="TDE08126.1"/>
    <property type="molecule type" value="Genomic_DNA"/>
</dbReference>
<evidence type="ECO:0000313" key="2">
    <source>
        <dbReference type="EMBL" id="TDE08126.1"/>
    </source>
</evidence>
<reference evidence="2 3" key="1">
    <citation type="submission" date="2019-03" db="EMBL/GenBank/DDBJ databases">
        <title>Draft genome sequences of novel Actinobacteria.</title>
        <authorList>
            <person name="Sahin N."/>
            <person name="Ay H."/>
            <person name="Saygin H."/>
        </authorList>
    </citation>
    <scope>NUCLEOTIDE SEQUENCE [LARGE SCALE GENOMIC DNA]</scope>
    <source>
        <strain evidence="2 3">5K138</strain>
    </source>
</reference>
<dbReference type="InterPro" id="IPR000600">
    <property type="entry name" value="ROK"/>
</dbReference>
<comment type="similarity">
    <text evidence="1">Belongs to the ROK (NagC/XylR) family.</text>
</comment>
<dbReference type="InParanoid" id="A0A4R5D4B1"/>